<accession>A0A1H4NDF9</accession>
<dbReference type="EMBL" id="FNRY01000001">
    <property type="protein sequence ID" value="SEB92905.1"/>
    <property type="molecule type" value="Genomic_DNA"/>
</dbReference>
<dbReference type="Pfam" id="PF04203">
    <property type="entry name" value="Sortase"/>
    <property type="match status" value="1"/>
</dbReference>
<dbReference type="InterPro" id="IPR023365">
    <property type="entry name" value="Sortase_dom-sf"/>
</dbReference>
<dbReference type="RefSeq" id="WP_143034033.1">
    <property type="nucleotide sequence ID" value="NZ_FNRY01000001.1"/>
</dbReference>
<dbReference type="SUPFAM" id="SSF63817">
    <property type="entry name" value="Sortase"/>
    <property type="match status" value="1"/>
</dbReference>
<evidence type="ECO:0000256" key="2">
    <source>
        <dbReference type="SAM" id="MobiDB-lite"/>
    </source>
</evidence>
<dbReference type="Proteomes" id="UP000199183">
    <property type="component" value="Unassembled WGS sequence"/>
</dbReference>
<keyword evidence="1" id="KW-0378">Hydrolase</keyword>
<feature type="compositionally biased region" description="Low complexity" evidence="2">
    <location>
        <begin position="43"/>
        <end position="54"/>
    </location>
</feature>
<evidence type="ECO:0000256" key="1">
    <source>
        <dbReference type="ARBA" id="ARBA00022801"/>
    </source>
</evidence>
<dbReference type="InterPro" id="IPR042001">
    <property type="entry name" value="Sortase_F"/>
</dbReference>
<reference evidence="3 4" key="1">
    <citation type="submission" date="2016-10" db="EMBL/GenBank/DDBJ databases">
        <authorList>
            <person name="de Groot N.N."/>
        </authorList>
    </citation>
    <scope>NUCLEOTIDE SEQUENCE [LARGE SCALE GENOMIC DNA]</scope>
    <source>
        <strain evidence="3 4">DSM 21799</strain>
    </source>
</reference>
<gene>
    <name evidence="3" type="ORF">SAMN04489806_2152</name>
</gene>
<evidence type="ECO:0000313" key="4">
    <source>
        <dbReference type="Proteomes" id="UP000199183"/>
    </source>
</evidence>
<dbReference type="OrthoDB" id="5242161at2"/>
<name>A0A1H4NDF9_9MICO</name>
<dbReference type="AlphaFoldDB" id="A0A1H4NDF9"/>
<dbReference type="CDD" id="cd05829">
    <property type="entry name" value="Sortase_F"/>
    <property type="match status" value="1"/>
</dbReference>
<dbReference type="GO" id="GO:0016787">
    <property type="term" value="F:hydrolase activity"/>
    <property type="evidence" value="ECO:0007669"/>
    <property type="project" value="UniProtKB-KW"/>
</dbReference>
<protein>
    <submittedName>
        <fullName evidence="3">LPXTG-site transpeptidase (Sortase) family protein</fullName>
    </submittedName>
</protein>
<feature type="region of interest" description="Disordered" evidence="2">
    <location>
        <begin position="35"/>
        <end position="54"/>
    </location>
</feature>
<proteinExistence type="predicted"/>
<dbReference type="Gene3D" id="2.40.260.10">
    <property type="entry name" value="Sortase"/>
    <property type="match status" value="1"/>
</dbReference>
<keyword evidence="4" id="KW-1185">Reference proteome</keyword>
<sequence>MSSRTTKGLVAGGTALVLVSAVLFGLAALTQSGEAEAAPSVMPTTTPTVPTTEPTPFQLAASAPTRLTIPSIGVDAPVSLYTVAQAEAGSDGVTGRSCIDDGVITCIDPPDGTSVSWQKAAVGGIAFGAEPGTETDGTVYLFGHSSSVPGTVFNSLYKLKSGDSALVTTSAGVLTYDVERIVKPEKGDYTSTPEAIDQVPGRLLLISCYHGPGAKTVNGGYSTQNVVAVLQLRGGTPNTGQ</sequence>
<organism evidence="3 4">
    <name type="scientific">Paramicrobacterium humi</name>
    <dbReference type="NCBI Taxonomy" id="640635"/>
    <lineage>
        <taxon>Bacteria</taxon>
        <taxon>Bacillati</taxon>
        <taxon>Actinomycetota</taxon>
        <taxon>Actinomycetes</taxon>
        <taxon>Micrococcales</taxon>
        <taxon>Microbacteriaceae</taxon>
        <taxon>Paramicrobacterium</taxon>
    </lineage>
</organism>
<dbReference type="InterPro" id="IPR005754">
    <property type="entry name" value="Sortase"/>
</dbReference>
<evidence type="ECO:0000313" key="3">
    <source>
        <dbReference type="EMBL" id="SEB92905.1"/>
    </source>
</evidence>
<dbReference type="STRING" id="640635.SAMN04489806_2152"/>